<dbReference type="Pfam" id="PF04773">
    <property type="entry name" value="FecR"/>
    <property type="match status" value="1"/>
</dbReference>
<dbReference type="InterPro" id="IPR014284">
    <property type="entry name" value="RNA_pol_sigma-70_dom"/>
</dbReference>
<evidence type="ECO:0000259" key="3">
    <source>
        <dbReference type="Pfam" id="PF04773"/>
    </source>
</evidence>
<feature type="transmembrane region" description="Helical" evidence="1">
    <location>
        <begin position="195"/>
        <end position="214"/>
    </location>
</feature>
<evidence type="ECO:0000313" key="5">
    <source>
        <dbReference type="EMBL" id="QMV72384.1"/>
    </source>
</evidence>
<dbReference type="GO" id="GO:0016989">
    <property type="term" value="F:sigma factor antagonist activity"/>
    <property type="evidence" value="ECO:0007669"/>
    <property type="project" value="TreeGrafter"/>
</dbReference>
<keyword evidence="1" id="KW-1133">Transmembrane helix</keyword>
<dbReference type="InterPro" id="IPR013325">
    <property type="entry name" value="RNA_pol_sigma_r2"/>
</dbReference>
<dbReference type="InterPro" id="IPR036388">
    <property type="entry name" value="WH-like_DNA-bd_sf"/>
</dbReference>
<accession>A0A7G5EEF9</accession>
<reference evidence="5 6" key="1">
    <citation type="journal article" date="2020" name="G3 (Bethesda)">
        <title>CeMbio - The Caenorhabditis elegans Microbiome Resource.</title>
        <authorList>
            <person name="Dirksen P."/>
            <person name="Assie A."/>
            <person name="Zimmermann J."/>
            <person name="Zhang F."/>
            <person name="Tietje A.M."/>
            <person name="Marsh S.A."/>
            <person name="Felix M.A."/>
            <person name="Shapira M."/>
            <person name="Kaleta C."/>
            <person name="Schulenburg H."/>
            <person name="Samuel B."/>
        </authorList>
    </citation>
    <scope>NUCLEOTIDE SEQUENCE [LARGE SCALE GENOMIC DNA]</scope>
    <source>
        <strain evidence="5 6">BIGb0172</strain>
    </source>
</reference>
<dbReference type="Proteomes" id="UP000515240">
    <property type="component" value="Chromosome"/>
</dbReference>
<dbReference type="Gene3D" id="1.10.10.10">
    <property type="entry name" value="Winged helix-like DNA-binding domain superfamily/Winged helix DNA-binding domain"/>
    <property type="match status" value="1"/>
</dbReference>
<dbReference type="InterPro" id="IPR007627">
    <property type="entry name" value="RNA_pol_sigma70_r2"/>
</dbReference>
<protein>
    <submittedName>
        <fullName evidence="5">Sigma-70 family RNA polymerase sigma factor</fullName>
    </submittedName>
</protein>
<dbReference type="GO" id="GO:0006352">
    <property type="term" value="P:DNA-templated transcription initiation"/>
    <property type="evidence" value="ECO:0007669"/>
    <property type="project" value="InterPro"/>
</dbReference>
<dbReference type="InterPro" id="IPR006860">
    <property type="entry name" value="FecR"/>
</dbReference>
<dbReference type="Gene3D" id="3.55.50.30">
    <property type="match status" value="1"/>
</dbReference>
<dbReference type="Gene3D" id="2.60.120.1440">
    <property type="match status" value="1"/>
</dbReference>
<keyword evidence="1" id="KW-0472">Membrane</keyword>
<dbReference type="Pfam" id="PF04542">
    <property type="entry name" value="Sigma70_r2"/>
    <property type="match status" value="1"/>
</dbReference>
<dbReference type="GO" id="GO:0016987">
    <property type="term" value="F:sigma factor activity"/>
    <property type="evidence" value="ECO:0007669"/>
    <property type="project" value="InterPro"/>
</dbReference>
<feature type="domain" description="RNA polymerase sigma-70 region 2" evidence="2">
    <location>
        <begin position="17"/>
        <end position="86"/>
    </location>
</feature>
<dbReference type="PANTHER" id="PTHR30273">
    <property type="entry name" value="PERIPLASMIC SIGNAL SENSOR AND SIGMA FACTOR ACTIVATOR FECR-RELATED"/>
    <property type="match status" value="1"/>
</dbReference>
<sequence length="435" mass="47569">MPSSLAPWSAQRWHALFCSHQPQLLAYLTGKTGSRDEAHDLVQETWLRLAAAPAQLPDGSAATQEAARAYLFATAKHLALDHLRQRGVQQRSLQDWEQLQPPSSSDVADQAMYRQALDLVAQVITDLPERMQAALLAHRLQGQTHAQIAQSLQVSLNTVERDLMQADACLEAALLRWRGDADGAQQAAARRRRRGALGALLGVAGMAAAGWPAWQMWQQRLLWQGSLASGTGMQRSLDLPDGSQLRIDAASHVALRYRAGIREAELLAGAAFFSVARDTSRPFVVQADTVRISVLGTRFGVELAPDSVLVQVESGQVRVEQQGSQQQIVLEGQQSLQVPLGNSAAAWQVQAQPRPAVWREGELAFDQQPLGQVIERLGRYSTRKLQIDAGAAQLPISGHVRIVQAERWLRSLPQLAPVQVQTQADGGLQISQRKG</sequence>
<dbReference type="SUPFAM" id="SSF88659">
    <property type="entry name" value="Sigma3 and sigma4 domains of RNA polymerase sigma factors"/>
    <property type="match status" value="1"/>
</dbReference>
<evidence type="ECO:0000256" key="1">
    <source>
        <dbReference type="SAM" id="Phobius"/>
    </source>
</evidence>
<dbReference type="InterPro" id="IPR013249">
    <property type="entry name" value="RNA_pol_sigma70_r4_t2"/>
</dbReference>
<dbReference type="Pfam" id="PF08281">
    <property type="entry name" value="Sigma70_r4_2"/>
    <property type="match status" value="1"/>
</dbReference>
<dbReference type="RefSeq" id="WP_182326803.1">
    <property type="nucleotide sequence ID" value="NZ_CP058554.1"/>
</dbReference>
<dbReference type="InterPro" id="IPR012373">
    <property type="entry name" value="Ferrdict_sens_TM"/>
</dbReference>
<proteinExistence type="predicted"/>
<dbReference type="Gene3D" id="1.10.1740.10">
    <property type="match status" value="1"/>
</dbReference>
<dbReference type="GO" id="GO:0003677">
    <property type="term" value="F:DNA binding"/>
    <property type="evidence" value="ECO:0007669"/>
    <property type="project" value="InterPro"/>
</dbReference>
<feature type="domain" description="FecR protein" evidence="3">
    <location>
        <begin position="228"/>
        <end position="318"/>
    </location>
</feature>
<dbReference type="SUPFAM" id="SSF88946">
    <property type="entry name" value="Sigma2 domain of RNA polymerase sigma factors"/>
    <property type="match status" value="1"/>
</dbReference>
<dbReference type="PANTHER" id="PTHR30273:SF2">
    <property type="entry name" value="PROTEIN FECR"/>
    <property type="match status" value="1"/>
</dbReference>
<evidence type="ECO:0000313" key="6">
    <source>
        <dbReference type="Proteomes" id="UP000515240"/>
    </source>
</evidence>
<keyword evidence="1" id="KW-0812">Transmembrane</keyword>
<dbReference type="InterPro" id="IPR013324">
    <property type="entry name" value="RNA_pol_sigma_r3/r4-like"/>
</dbReference>
<dbReference type="NCBIfam" id="TIGR02937">
    <property type="entry name" value="sigma70-ECF"/>
    <property type="match status" value="1"/>
</dbReference>
<dbReference type="KEGG" id="cpis:HS961_05810"/>
<dbReference type="EMBL" id="CP058554">
    <property type="protein sequence ID" value="QMV72384.1"/>
    <property type="molecule type" value="Genomic_DNA"/>
</dbReference>
<dbReference type="AlphaFoldDB" id="A0A7G5EEF9"/>
<feature type="domain" description="RNA polymerase sigma factor 70 region 4 type 2" evidence="4">
    <location>
        <begin position="119"/>
        <end position="166"/>
    </location>
</feature>
<evidence type="ECO:0000259" key="4">
    <source>
        <dbReference type="Pfam" id="PF08281"/>
    </source>
</evidence>
<organism evidence="5 6">
    <name type="scientific">Comamonas piscis</name>
    <dbReference type="NCBI Taxonomy" id="1562974"/>
    <lineage>
        <taxon>Bacteria</taxon>
        <taxon>Pseudomonadati</taxon>
        <taxon>Pseudomonadota</taxon>
        <taxon>Betaproteobacteria</taxon>
        <taxon>Burkholderiales</taxon>
        <taxon>Comamonadaceae</taxon>
        <taxon>Comamonas</taxon>
    </lineage>
</organism>
<evidence type="ECO:0000259" key="2">
    <source>
        <dbReference type="Pfam" id="PF04542"/>
    </source>
</evidence>
<keyword evidence="6" id="KW-1185">Reference proteome</keyword>
<gene>
    <name evidence="5" type="ORF">HS961_05810</name>
</gene>
<name>A0A7G5EEF9_9BURK</name>